<sequence>MRTPLLATVLLALTLPSTAAPAFILTVKNETQNCTWITIYQSYSIRPWEIQHARFVRPNAIERFSISDNADLRVRAEVKDSAQCGNTPNIADVHDWRKDPPFPREKPFSARVVKTGDGRFHLWIHN</sequence>
<name>A0ABN9JI60_9RALS</name>
<feature type="chain" id="PRO_5046609474" evidence="1">
    <location>
        <begin position="20"/>
        <end position="126"/>
    </location>
</feature>
<organism evidence="2 3">
    <name type="scientific">Ralstonia flaminis</name>
    <dbReference type="NCBI Taxonomy" id="3058597"/>
    <lineage>
        <taxon>Bacteria</taxon>
        <taxon>Pseudomonadati</taxon>
        <taxon>Pseudomonadota</taxon>
        <taxon>Betaproteobacteria</taxon>
        <taxon>Burkholderiales</taxon>
        <taxon>Burkholderiaceae</taxon>
        <taxon>Ralstonia</taxon>
    </lineage>
</organism>
<comment type="caution">
    <text evidence="2">The sequence shown here is derived from an EMBL/GenBank/DDBJ whole genome shotgun (WGS) entry which is preliminary data.</text>
</comment>
<keyword evidence="1" id="KW-0732">Signal</keyword>
<evidence type="ECO:0000256" key="1">
    <source>
        <dbReference type="SAM" id="SignalP"/>
    </source>
</evidence>
<evidence type="ECO:0000313" key="3">
    <source>
        <dbReference type="Proteomes" id="UP001189757"/>
    </source>
</evidence>
<dbReference type="RefSeq" id="WP_316680806.1">
    <property type="nucleotide sequence ID" value="NZ_CATZLL010000004.1"/>
</dbReference>
<feature type="signal peptide" evidence="1">
    <location>
        <begin position="1"/>
        <end position="19"/>
    </location>
</feature>
<proteinExistence type="predicted"/>
<keyword evidence="3" id="KW-1185">Reference proteome</keyword>
<reference evidence="2 3" key="1">
    <citation type="submission" date="2023-07" db="EMBL/GenBank/DDBJ databases">
        <authorList>
            <person name="Peeters C."/>
        </authorList>
    </citation>
    <scope>NUCLEOTIDE SEQUENCE [LARGE SCALE GENOMIC DNA]</scope>
    <source>
        <strain evidence="2 3">LMG 18101</strain>
    </source>
</reference>
<accession>A0ABN9JI60</accession>
<gene>
    <name evidence="2" type="ORF">LMG18101_01732</name>
</gene>
<protein>
    <submittedName>
        <fullName evidence="2">Uncharacterized protein</fullName>
    </submittedName>
</protein>
<dbReference type="Proteomes" id="UP001189757">
    <property type="component" value="Unassembled WGS sequence"/>
</dbReference>
<evidence type="ECO:0000313" key="2">
    <source>
        <dbReference type="EMBL" id="CAJ0812917.1"/>
    </source>
</evidence>
<dbReference type="EMBL" id="CATZLL010000004">
    <property type="protein sequence ID" value="CAJ0812917.1"/>
    <property type="molecule type" value="Genomic_DNA"/>
</dbReference>